<dbReference type="Pfam" id="PF02720">
    <property type="entry name" value="DUF222"/>
    <property type="match status" value="2"/>
</dbReference>
<dbReference type="OrthoDB" id="3513062at2"/>
<feature type="compositionally biased region" description="Basic and acidic residues" evidence="1">
    <location>
        <begin position="597"/>
        <end position="609"/>
    </location>
</feature>
<accession>A0A239GP83</accession>
<evidence type="ECO:0000313" key="3">
    <source>
        <dbReference type="EMBL" id="SNS70303.1"/>
    </source>
</evidence>
<sequence>MLSGDSVPGVDPSVDGEDAANAAPLQDESATLSSVLPIEAGYPKHVVEVIEEHVEVLGRIQTVALPNSDRRALLTRMEMVSRALFGMSHTWIADLMDQHGLDDIYGSVPDALAVLMRFSRARAGQRVRFAEQFGERTAMSGERLEPVLAATAMAAEDGVLDEEHQNTVRLFFKRLGSKVDPETRESAERQLSQLAKELLPDEFKAAARRLYDSLDPDGDLPPDQVADRAYVRFGVQGEDGLSKVTGVVDAEFRSYAEAMFAKWAKPGMCNPSDEKPVVDEPDQDNDEPDQDNTDGDTNVSSSSTGQGGPTLFDRPDGTESDVRHPGDWDDHGSGSESGVRDTPDCGGEGSEPKSQAEVEAERRAARDHRGQGRRQHDAMKVVLRQMLASGKLGQHRGLPVTAIVSMNLKDLEAASGHAVTATGSLVKMRDAIRMASHAHHYLVIFDNDGRPLHLGRSKRLASADQRIVLMASDRGCTHPGCTRPAVWSQVHHIDEWAKGGGTNIDSLTLGCDQHHQLIGPSDSEWATTKAGPDHRYPGRTLWHTPAIVDPSRRGRVNHYHHPNEYIYPNPDVPRPDIPRPDIPRPDIPQPDVPPPDADGRARETPDSAA</sequence>
<dbReference type="EMBL" id="FZOW01000004">
    <property type="protein sequence ID" value="SNS70303.1"/>
    <property type="molecule type" value="Genomic_DNA"/>
</dbReference>
<evidence type="ECO:0000259" key="2">
    <source>
        <dbReference type="SMART" id="SM00507"/>
    </source>
</evidence>
<dbReference type="Proteomes" id="UP000198327">
    <property type="component" value="Unassembled WGS sequence"/>
</dbReference>
<gene>
    <name evidence="3" type="ORF">SAMN05421642_104315</name>
</gene>
<dbReference type="CDD" id="cd07177">
    <property type="entry name" value="terB_like"/>
    <property type="match status" value="1"/>
</dbReference>
<feature type="compositionally biased region" description="Basic and acidic residues" evidence="1">
    <location>
        <begin position="573"/>
        <end position="584"/>
    </location>
</feature>
<name>A0A239GP83_9NOCA</name>
<feature type="region of interest" description="Disordered" evidence="1">
    <location>
        <begin position="552"/>
        <end position="609"/>
    </location>
</feature>
<feature type="compositionally biased region" description="Basic and acidic residues" evidence="1">
    <location>
        <begin position="313"/>
        <end position="343"/>
    </location>
</feature>
<dbReference type="SMART" id="SM00507">
    <property type="entry name" value="HNHc"/>
    <property type="match status" value="1"/>
</dbReference>
<evidence type="ECO:0000256" key="1">
    <source>
        <dbReference type="SAM" id="MobiDB-lite"/>
    </source>
</evidence>
<reference evidence="4" key="1">
    <citation type="submission" date="2017-06" db="EMBL/GenBank/DDBJ databases">
        <authorList>
            <person name="Varghese N."/>
            <person name="Submissions S."/>
        </authorList>
    </citation>
    <scope>NUCLEOTIDE SEQUENCE [LARGE SCALE GENOMIC DNA]</scope>
    <source>
        <strain evidence="4">JCM 23211</strain>
    </source>
</reference>
<proteinExistence type="predicted"/>
<evidence type="ECO:0000313" key="4">
    <source>
        <dbReference type="Proteomes" id="UP000198327"/>
    </source>
</evidence>
<feature type="compositionally biased region" description="Pro residues" evidence="1">
    <location>
        <begin position="585"/>
        <end position="596"/>
    </location>
</feature>
<feature type="region of interest" description="Disordered" evidence="1">
    <location>
        <begin position="265"/>
        <end position="378"/>
    </location>
</feature>
<protein>
    <recommendedName>
        <fullName evidence="2">HNH nuclease domain-containing protein</fullName>
    </recommendedName>
</protein>
<feature type="compositionally biased region" description="Acidic residues" evidence="1">
    <location>
        <begin position="279"/>
        <end position="294"/>
    </location>
</feature>
<dbReference type="CDD" id="cd00085">
    <property type="entry name" value="HNHc"/>
    <property type="match status" value="1"/>
</dbReference>
<organism evidence="3 4">
    <name type="scientific">Rhodococcoides kyotonense</name>
    <dbReference type="NCBI Taxonomy" id="398843"/>
    <lineage>
        <taxon>Bacteria</taxon>
        <taxon>Bacillati</taxon>
        <taxon>Actinomycetota</taxon>
        <taxon>Actinomycetes</taxon>
        <taxon>Mycobacteriales</taxon>
        <taxon>Nocardiaceae</taxon>
        <taxon>Rhodococcoides</taxon>
    </lineage>
</organism>
<dbReference type="InterPro" id="IPR003615">
    <property type="entry name" value="HNH_nuc"/>
</dbReference>
<dbReference type="InterPro" id="IPR003870">
    <property type="entry name" value="DUF222"/>
</dbReference>
<feature type="domain" description="HNH nuclease" evidence="2">
    <location>
        <begin position="464"/>
        <end position="516"/>
    </location>
</feature>
<keyword evidence="4" id="KW-1185">Reference proteome</keyword>
<dbReference type="AlphaFoldDB" id="A0A239GP83"/>
<feature type="compositionally biased region" description="Basic and acidic residues" evidence="1">
    <location>
        <begin position="350"/>
        <end position="378"/>
    </location>
</feature>
<feature type="region of interest" description="Disordered" evidence="1">
    <location>
        <begin position="1"/>
        <end position="20"/>
    </location>
</feature>